<dbReference type="GO" id="GO:0070888">
    <property type="term" value="F:E-box binding"/>
    <property type="evidence" value="ECO:0007669"/>
    <property type="project" value="TreeGrafter"/>
</dbReference>
<organism evidence="4">
    <name type="scientific">Echinostoma caproni</name>
    <dbReference type="NCBI Taxonomy" id="27848"/>
    <lineage>
        <taxon>Eukaryota</taxon>
        <taxon>Metazoa</taxon>
        <taxon>Spiralia</taxon>
        <taxon>Lophotrochozoa</taxon>
        <taxon>Platyhelminthes</taxon>
        <taxon>Trematoda</taxon>
        <taxon>Digenea</taxon>
        <taxon>Plagiorchiida</taxon>
        <taxon>Echinostomata</taxon>
        <taxon>Echinostomatoidea</taxon>
        <taxon>Echinostomatidae</taxon>
        <taxon>Echinostoma</taxon>
    </lineage>
</organism>
<dbReference type="WBParaSite" id="ECPE_0001824301-mRNA-1">
    <property type="protein sequence ID" value="ECPE_0001824301-mRNA-1"/>
    <property type="gene ID" value="ECPE_0001824301"/>
</dbReference>
<feature type="domain" description="BHLH" evidence="1">
    <location>
        <begin position="49"/>
        <end position="104"/>
    </location>
</feature>
<protein>
    <submittedName>
        <fullName evidence="4">BHLH domain-containing protein</fullName>
    </submittedName>
</protein>
<gene>
    <name evidence="2" type="ORF">ECPE_LOCUS18193</name>
</gene>
<dbReference type="OrthoDB" id="5969565at2759"/>
<evidence type="ECO:0000313" key="3">
    <source>
        <dbReference type="Proteomes" id="UP000272942"/>
    </source>
</evidence>
<dbReference type="GO" id="GO:0005634">
    <property type="term" value="C:nucleus"/>
    <property type="evidence" value="ECO:0007669"/>
    <property type="project" value="TreeGrafter"/>
</dbReference>
<dbReference type="GO" id="GO:0000981">
    <property type="term" value="F:DNA-binding transcription factor activity, RNA polymerase II-specific"/>
    <property type="evidence" value="ECO:0007669"/>
    <property type="project" value="TreeGrafter"/>
</dbReference>
<dbReference type="GO" id="GO:0045944">
    <property type="term" value="P:positive regulation of transcription by RNA polymerase II"/>
    <property type="evidence" value="ECO:0007669"/>
    <property type="project" value="TreeGrafter"/>
</dbReference>
<dbReference type="EMBL" id="UZAN01075573">
    <property type="protein sequence ID" value="VDP95784.1"/>
    <property type="molecule type" value="Genomic_DNA"/>
</dbReference>
<evidence type="ECO:0000313" key="2">
    <source>
        <dbReference type="EMBL" id="VDP95784.1"/>
    </source>
</evidence>
<evidence type="ECO:0000259" key="1">
    <source>
        <dbReference type="PROSITE" id="PS50888"/>
    </source>
</evidence>
<proteinExistence type="predicted"/>
<reference evidence="4" key="1">
    <citation type="submission" date="2016-06" db="UniProtKB">
        <authorList>
            <consortium name="WormBaseParasite"/>
        </authorList>
    </citation>
    <scope>IDENTIFICATION</scope>
</reference>
<dbReference type="SUPFAM" id="SSF47459">
    <property type="entry name" value="HLH, helix-loop-helix DNA-binding domain"/>
    <property type="match status" value="1"/>
</dbReference>
<dbReference type="GO" id="GO:0007423">
    <property type="term" value="P:sensory organ development"/>
    <property type="evidence" value="ECO:0007669"/>
    <property type="project" value="TreeGrafter"/>
</dbReference>
<dbReference type="GO" id="GO:0046983">
    <property type="term" value="F:protein dimerization activity"/>
    <property type="evidence" value="ECO:0007669"/>
    <property type="project" value="InterPro"/>
</dbReference>
<accession>A0A183BG58</accession>
<dbReference type="InterPro" id="IPR036638">
    <property type="entry name" value="HLH_DNA-bd_sf"/>
</dbReference>
<dbReference type="Proteomes" id="UP000272942">
    <property type="component" value="Unassembled WGS sequence"/>
</dbReference>
<reference evidence="2 3" key="2">
    <citation type="submission" date="2018-11" db="EMBL/GenBank/DDBJ databases">
        <authorList>
            <consortium name="Pathogen Informatics"/>
        </authorList>
    </citation>
    <scope>NUCLEOTIDE SEQUENCE [LARGE SCALE GENOMIC DNA]</scope>
    <source>
        <strain evidence="2 3">Egypt</strain>
    </source>
</reference>
<keyword evidence="3" id="KW-1185">Reference proteome</keyword>
<dbReference type="PANTHER" id="PTHR19290">
    <property type="entry name" value="BASIC HELIX-LOOP-HELIX PROTEIN NEUROGENIN-RELATED"/>
    <property type="match status" value="1"/>
</dbReference>
<dbReference type="Gene3D" id="4.10.280.10">
    <property type="entry name" value="Helix-loop-helix DNA-binding domain"/>
    <property type="match status" value="1"/>
</dbReference>
<name>A0A183BG58_9TREM</name>
<dbReference type="SMART" id="SM00353">
    <property type="entry name" value="HLH"/>
    <property type="match status" value="1"/>
</dbReference>
<dbReference type="InterPro" id="IPR050359">
    <property type="entry name" value="bHLH_transcription_factors"/>
</dbReference>
<dbReference type="PROSITE" id="PS50888">
    <property type="entry name" value="BHLH"/>
    <property type="match status" value="1"/>
</dbReference>
<dbReference type="GO" id="GO:0061564">
    <property type="term" value="P:axon development"/>
    <property type="evidence" value="ECO:0007669"/>
    <property type="project" value="TreeGrafter"/>
</dbReference>
<evidence type="ECO:0000313" key="4">
    <source>
        <dbReference type="WBParaSite" id="ECPE_0001824301-mRNA-1"/>
    </source>
</evidence>
<dbReference type="AlphaFoldDB" id="A0A183BG58"/>
<dbReference type="PANTHER" id="PTHR19290:SF163">
    <property type="entry name" value="BASIC HELIX-LOOP-HELIX NEURAL TRANSCRIPTION FACTOR TAP"/>
    <property type="match status" value="1"/>
</dbReference>
<sequence length="146" mass="16876">MCDRPGCSCSPVTANPTPWVGCPLPRSEKNDVHLHGAVITRNSVIGRTWRRVQANDRERSRMAQLNDALRQLRAALPPTYRRGFHSRMSKIETLRVSAYAWARLERVYLVCSPVQQIRREQRHRLGNTIYQFIPSMGNCRQTIFSK</sequence>
<dbReference type="Pfam" id="PF00010">
    <property type="entry name" value="HLH"/>
    <property type="match status" value="1"/>
</dbReference>
<dbReference type="InterPro" id="IPR011598">
    <property type="entry name" value="bHLH_dom"/>
</dbReference>